<evidence type="ECO:0000313" key="8">
    <source>
        <dbReference type="Proteomes" id="UP000003986"/>
    </source>
</evidence>
<evidence type="ECO:0000256" key="2">
    <source>
        <dbReference type="ARBA" id="ARBA00022448"/>
    </source>
</evidence>
<dbReference type="PIRSF" id="PIRSF002756">
    <property type="entry name" value="PstS"/>
    <property type="match status" value="1"/>
</dbReference>
<dbReference type="CDD" id="cd13565">
    <property type="entry name" value="PBP2_PstS"/>
    <property type="match status" value="1"/>
</dbReference>
<proteinExistence type="inferred from homology"/>
<feature type="binding site" evidence="5">
    <location>
        <begin position="59"/>
        <end position="61"/>
    </location>
    <ligand>
        <name>phosphate</name>
        <dbReference type="ChEBI" id="CHEBI:43474"/>
    </ligand>
</feature>
<dbReference type="PANTHER" id="PTHR42996">
    <property type="entry name" value="PHOSPHATE-BINDING PROTEIN PSTS"/>
    <property type="match status" value="1"/>
</dbReference>
<dbReference type="Proteomes" id="UP000003986">
    <property type="component" value="Unassembled WGS sequence"/>
</dbReference>
<dbReference type="NCBIfam" id="TIGR00975">
    <property type="entry name" value="3a0107s03"/>
    <property type="match status" value="1"/>
</dbReference>
<dbReference type="Pfam" id="PF12849">
    <property type="entry name" value="PBP_like_2"/>
    <property type="match status" value="1"/>
</dbReference>
<comment type="similarity">
    <text evidence="1 4">Belongs to the PstS family.</text>
</comment>
<dbReference type="InterPro" id="IPR005673">
    <property type="entry name" value="ABC_phos-bd_PstS"/>
</dbReference>
<dbReference type="EMBL" id="DS999644">
    <property type="protein sequence ID" value="EFE79096.2"/>
    <property type="molecule type" value="Genomic_DNA"/>
</dbReference>
<dbReference type="GO" id="GO:0035435">
    <property type="term" value="P:phosphate ion transmembrane transport"/>
    <property type="evidence" value="ECO:0007669"/>
    <property type="project" value="InterPro"/>
</dbReference>
<dbReference type="PROSITE" id="PS51257">
    <property type="entry name" value="PROKAR_LIPOPROTEIN"/>
    <property type="match status" value="1"/>
</dbReference>
<sequence length="372" mass="39173">MHHRRSERRIPLRGATVVAVGTLLLSACGRGDGGEATPSPSRPSHIICAEEGKVAGSGSTAQQNAMKHWLQEYQNACPEVQLRYNPIGSGGGVAEFLLGATHFGGSDTPLSEDDVEFSSRACPGSRAIDLPMVGGPVAIGYNVDGVDSLVLDASTLARIFDSRITMWNDPEIRRLNPGVRLPETEISAVHRSDDSGTTQNFNAYLADAAPEEWPYEKAKAWQARGGHAASGSDGVVSTVSSQNGSIGYFELSFAKAEGIPTVKLDTGAPEPVEVSARTASAGIAAAKIVGSGQDLTLEFDYRTSAPGAYPIVLVTYEIVCAEGNSADALPALKSFLTYTASEEVQAGLARIHYAPLPEKVASRVRDVVSTLS</sequence>
<dbReference type="InterPro" id="IPR050962">
    <property type="entry name" value="Phosphate-bind_PstS"/>
</dbReference>
<keyword evidence="3 4" id="KW-0592">Phosphate transport</keyword>
<feature type="binding site" evidence="5">
    <location>
        <position position="89"/>
    </location>
    <ligand>
        <name>phosphate</name>
        <dbReference type="ChEBI" id="CHEBI:43474"/>
    </ligand>
</feature>
<reference evidence="8" key="2">
    <citation type="submission" date="2008-12" db="EMBL/GenBank/DDBJ databases">
        <title>Annotation of Streptomyces roseosporus strain NRRL 15998.</title>
        <authorList>
            <consortium name="The Broad Institute Genome Sequencing Platform"/>
            <consortium name="Broad Institute Microbial Sequencing Center"/>
            <person name="Fischbach M."/>
            <person name="Ward D."/>
            <person name="Young S."/>
            <person name="Kodira C.D."/>
            <person name="Zeng Q."/>
            <person name="Koehrsen M."/>
            <person name="Godfrey P."/>
            <person name="Alvarado L."/>
            <person name="Berlin A.M."/>
            <person name="Borenstein D."/>
            <person name="Chen Z."/>
            <person name="Engels R."/>
            <person name="Freedman E."/>
            <person name="Gellesch M."/>
            <person name="Goldberg J."/>
            <person name="Griggs A."/>
            <person name="Gujja S."/>
            <person name="Heiman D.I."/>
            <person name="Hepburn T.A."/>
            <person name="Howarth C."/>
            <person name="Jen D."/>
            <person name="Larson L."/>
            <person name="Lewis B."/>
            <person name="Mehta T."/>
            <person name="Park D."/>
            <person name="Pearson M."/>
            <person name="Roberts A."/>
            <person name="Saif S."/>
            <person name="Shea T.D."/>
            <person name="Shenoy N."/>
            <person name="Sisk P."/>
            <person name="Stolte C."/>
            <person name="Sykes S.N."/>
            <person name="Walk T."/>
            <person name="White J."/>
            <person name="Yandava C."/>
            <person name="Straight P."/>
            <person name="Clardy J."/>
            <person name="Hung D."/>
            <person name="Kolter R."/>
            <person name="Mekalanos J."/>
            <person name="Walker S."/>
            <person name="Walsh C.T."/>
            <person name="Wieland B.L.C."/>
            <person name="Ilzarbe M."/>
            <person name="Galagan J."/>
            <person name="Nusbaum C."/>
            <person name="Birren B."/>
        </authorList>
    </citation>
    <scope>NUCLEOTIDE SEQUENCE [LARGE SCALE GENOMIC DNA]</scope>
    <source>
        <strain evidence="8">NRRL 15998</strain>
    </source>
</reference>
<evidence type="ECO:0000256" key="5">
    <source>
        <dbReference type="PIRSR" id="PIRSR002756-1"/>
    </source>
</evidence>
<protein>
    <recommendedName>
        <fullName evidence="4">Phosphate-binding protein</fullName>
    </recommendedName>
</protein>
<feature type="domain" description="PBP" evidence="6">
    <location>
        <begin position="52"/>
        <end position="343"/>
    </location>
</feature>
<dbReference type="Gene3D" id="3.40.190.10">
    <property type="entry name" value="Periplasmic binding protein-like II"/>
    <property type="match status" value="2"/>
</dbReference>
<evidence type="ECO:0000256" key="3">
    <source>
        <dbReference type="ARBA" id="ARBA00022592"/>
    </source>
</evidence>
<dbReference type="SUPFAM" id="SSF53850">
    <property type="entry name" value="Periplasmic binding protein-like II"/>
    <property type="match status" value="1"/>
</dbReference>
<reference evidence="8" key="1">
    <citation type="submission" date="2008-10" db="EMBL/GenBank/DDBJ databases">
        <authorList>
            <person name="Molnar K."/>
        </authorList>
    </citation>
    <scope>NUCLEOTIDE SEQUENCE [LARGE SCALE GENOMIC DNA]</scope>
    <source>
        <strain evidence="8">NRRL 15998</strain>
    </source>
</reference>
<name>D6AGZ4_STRFL</name>
<evidence type="ECO:0000259" key="6">
    <source>
        <dbReference type="Pfam" id="PF12849"/>
    </source>
</evidence>
<accession>D6AGZ4</accession>
<dbReference type="AlphaFoldDB" id="D6AGZ4"/>
<dbReference type="GO" id="GO:0043190">
    <property type="term" value="C:ATP-binding cassette (ABC) transporter complex"/>
    <property type="evidence" value="ECO:0007669"/>
    <property type="project" value="InterPro"/>
</dbReference>
<dbReference type="PANTHER" id="PTHR42996:SF1">
    <property type="entry name" value="PHOSPHATE-BINDING PROTEIN PSTS"/>
    <property type="match status" value="1"/>
</dbReference>
<evidence type="ECO:0000256" key="1">
    <source>
        <dbReference type="ARBA" id="ARBA00008725"/>
    </source>
</evidence>
<feature type="binding site" evidence="5">
    <location>
        <begin position="195"/>
        <end position="197"/>
    </location>
    <ligand>
        <name>phosphate</name>
        <dbReference type="ChEBI" id="CHEBI:43474"/>
    </ligand>
</feature>
<evidence type="ECO:0000313" key="7">
    <source>
        <dbReference type="EMBL" id="EFE79096.2"/>
    </source>
</evidence>
<dbReference type="InterPro" id="IPR024370">
    <property type="entry name" value="PBP_domain"/>
</dbReference>
<organism evidence="7 8">
    <name type="scientific">Streptomyces filamentosus NRRL 15998</name>
    <dbReference type="NCBI Taxonomy" id="457431"/>
    <lineage>
        <taxon>Bacteria</taxon>
        <taxon>Bacillati</taxon>
        <taxon>Actinomycetota</taxon>
        <taxon>Actinomycetes</taxon>
        <taxon>Kitasatosporales</taxon>
        <taxon>Streptomycetaceae</taxon>
        <taxon>Streptomyces</taxon>
    </lineage>
</organism>
<keyword evidence="2 4" id="KW-0813">Transport</keyword>
<dbReference type="GO" id="GO:0042301">
    <property type="term" value="F:phosphate ion binding"/>
    <property type="evidence" value="ECO:0007669"/>
    <property type="project" value="InterPro"/>
</dbReference>
<evidence type="ECO:0000256" key="4">
    <source>
        <dbReference type="PIRNR" id="PIRNR002756"/>
    </source>
</evidence>
<feature type="binding site" evidence="5">
    <location>
        <position position="107"/>
    </location>
    <ligand>
        <name>phosphate</name>
        <dbReference type="ChEBI" id="CHEBI:43474"/>
    </ligand>
</feature>
<gene>
    <name evidence="7" type="ORF">SSGG_06463</name>
</gene>